<name>A0A516GHM1_9LACT</name>
<organism evidence="1 2">
    <name type="scientific">Dolosigranulum pigrum</name>
    <dbReference type="NCBI Taxonomy" id="29394"/>
    <lineage>
        <taxon>Bacteria</taxon>
        <taxon>Bacillati</taxon>
        <taxon>Bacillota</taxon>
        <taxon>Bacilli</taxon>
        <taxon>Lactobacillales</taxon>
        <taxon>Carnobacteriaceae</taxon>
        <taxon>Dolosigranulum</taxon>
    </lineage>
</organism>
<dbReference type="KEGG" id="dpm:FNV33_02780"/>
<proteinExistence type="predicted"/>
<dbReference type="AlphaFoldDB" id="A0A516GHM1"/>
<accession>A0A516GHM1</accession>
<dbReference type="Proteomes" id="UP000315953">
    <property type="component" value="Chromosome"/>
</dbReference>
<gene>
    <name evidence="1" type="ORF">FNV33_02780</name>
</gene>
<evidence type="ECO:0000313" key="1">
    <source>
        <dbReference type="EMBL" id="QDO91023.1"/>
    </source>
</evidence>
<reference evidence="1 2" key="1">
    <citation type="submission" date="2019-07" db="EMBL/GenBank/DDBJ databases">
        <title>Genome assembly of a nasal isolate of Dolosigranulum pigrum from a chronic sinusitis patient.</title>
        <authorList>
            <person name="Baig S."/>
            <person name="Overballe-Petersen S."/>
            <person name="Kaspar U."/>
            <person name="Rendboe A."/>
            <person name="de Man T."/>
            <person name="Liu C."/>
            <person name="Price L.B."/>
            <person name="Stegger M."/>
            <person name="Becker K."/>
            <person name="Skytt Andersen P."/>
        </authorList>
    </citation>
    <scope>NUCLEOTIDE SEQUENCE [LARGE SCALE GENOMIC DNA]</scope>
    <source>
        <strain evidence="1 2">83VPs-KB5</strain>
    </source>
</reference>
<dbReference type="EMBL" id="CP041626">
    <property type="protein sequence ID" value="QDO91023.1"/>
    <property type="molecule type" value="Genomic_DNA"/>
</dbReference>
<evidence type="ECO:0000313" key="2">
    <source>
        <dbReference type="Proteomes" id="UP000315953"/>
    </source>
</evidence>
<sequence>MTDKDYKRHAMVMTKDGQVLYATCEYSDIKSLLEEGFMIPVLYYGPDGEYFQGHVPYHNVSVIVDQAKILTL</sequence>
<dbReference type="RefSeq" id="WP_143333187.1">
    <property type="nucleotide sequence ID" value="NZ_CP041626.1"/>
</dbReference>
<protein>
    <submittedName>
        <fullName evidence="1">Uncharacterized protein</fullName>
    </submittedName>
</protein>